<dbReference type="AlphaFoldDB" id="A0AA38H562"/>
<dbReference type="InterPro" id="IPR036869">
    <property type="entry name" value="J_dom_sf"/>
</dbReference>
<protein>
    <recommendedName>
        <fullName evidence="4">J domain-containing protein</fullName>
    </recommendedName>
</protein>
<dbReference type="InterPro" id="IPR009073">
    <property type="entry name" value="HscB_oligo_C"/>
</dbReference>
<dbReference type="InterPro" id="IPR004640">
    <property type="entry name" value="HscB"/>
</dbReference>
<dbReference type="Proteomes" id="UP001164286">
    <property type="component" value="Unassembled WGS sequence"/>
</dbReference>
<dbReference type="PANTHER" id="PTHR14021:SF15">
    <property type="entry name" value="IRON-SULFUR CLUSTER CO-CHAPERONE PROTEIN HSCB"/>
    <property type="match status" value="1"/>
</dbReference>
<feature type="compositionally biased region" description="Low complexity" evidence="3">
    <location>
        <begin position="43"/>
        <end position="86"/>
    </location>
</feature>
<accession>A0AA38H562</accession>
<sequence length="307" mass="33025">MSKIARRALVGASRFTPAPISGQLAQQTRSLATSSRITPAPTSRIRSPRVSVGRRVGSQLSRRAQSTSASASQLTRPCPSCSAPLAPSTSPCTSCSTLIPLPSGLSLHSLLALSSPIPSPTPSRTPYDIPSELSTLPARGFDLQPRELRNRMLVRQRDLHPDKFGSSGERLVSLAKELSGRVNMAYEILADPLKRAEYILSVHDLPMEETDSLTDPMLLAEIMEAREELEEAQSEADVDGLREANAEKVQATIAELLVAFSADPPDLKEAKDLAVQLRYWMGLEAAAKEWTPEKGAGGSAGSSFTHS</sequence>
<dbReference type="SUPFAM" id="SSF47144">
    <property type="entry name" value="HSC20 (HSCB), C-terminal oligomerisation domain"/>
    <property type="match status" value="1"/>
</dbReference>
<dbReference type="PROSITE" id="PS50076">
    <property type="entry name" value="DNAJ_2"/>
    <property type="match status" value="1"/>
</dbReference>
<feature type="domain" description="J" evidence="4">
    <location>
        <begin position="106"/>
        <end position="202"/>
    </location>
</feature>
<dbReference type="NCBIfam" id="TIGR00714">
    <property type="entry name" value="hscB"/>
    <property type="match status" value="1"/>
</dbReference>
<dbReference type="Gene3D" id="1.10.287.110">
    <property type="entry name" value="DnaJ domain"/>
    <property type="match status" value="1"/>
</dbReference>
<dbReference type="Pfam" id="PF07743">
    <property type="entry name" value="HSCB_C"/>
    <property type="match status" value="1"/>
</dbReference>
<comment type="caution">
    <text evidence="5">The sequence shown here is derived from an EMBL/GenBank/DDBJ whole genome shotgun (WGS) entry which is preliminary data.</text>
</comment>
<dbReference type="GeneID" id="77729479"/>
<dbReference type="EMBL" id="JAKWFO010000008">
    <property type="protein sequence ID" value="KAI9634100.1"/>
    <property type="molecule type" value="Genomic_DNA"/>
</dbReference>
<evidence type="ECO:0000313" key="5">
    <source>
        <dbReference type="EMBL" id="KAI9634100.1"/>
    </source>
</evidence>
<dbReference type="RefSeq" id="XP_052943877.1">
    <property type="nucleotide sequence ID" value="XM_053090274.1"/>
</dbReference>
<dbReference type="InterPro" id="IPR036386">
    <property type="entry name" value="HscB_C_sf"/>
</dbReference>
<evidence type="ECO:0000256" key="1">
    <source>
        <dbReference type="ARBA" id="ARBA00010476"/>
    </source>
</evidence>
<dbReference type="GO" id="GO:0051087">
    <property type="term" value="F:protein-folding chaperone binding"/>
    <property type="evidence" value="ECO:0007669"/>
    <property type="project" value="InterPro"/>
</dbReference>
<dbReference type="GO" id="GO:0051259">
    <property type="term" value="P:protein complex oligomerization"/>
    <property type="evidence" value="ECO:0007669"/>
    <property type="project" value="InterPro"/>
</dbReference>
<evidence type="ECO:0000256" key="3">
    <source>
        <dbReference type="SAM" id="MobiDB-lite"/>
    </source>
</evidence>
<evidence type="ECO:0000259" key="4">
    <source>
        <dbReference type="PROSITE" id="PS50076"/>
    </source>
</evidence>
<dbReference type="GO" id="GO:0005739">
    <property type="term" value="C:mitochondrion"/>
    <property type="evidence" value="ECO:0007669"/>
    <property type="project" value="TreeGrafter"/>
</dbReference>
<keyword evidence="6" id="KW-1185">Reference proteome</keyword>
<comment type="similarity">
    <text evidence="1">Belongs to the HscB family.</text>
</comment>
<dbReference type="SUPFAM" id="SSF46565">
    <property type="entry name" value="Chaperone J-domain"/>
    <property type="match status" value="1"/>
</dbReference>
<dbReference type="PANTHER" id="PTHR14021">
    <property type="entry name" value="IRON-SULFUR CLUSTER CO-CHAPERONE PROTEIN HSCB"/>
    <property type="match status" value="1"/>
</dbReference>
<feature type="compositionally biased region" description="Polar residues" evidence="3">
    <location>
        <begin position="23"/>
        <end position="41"/>
    </location>
</feature>
<proteinExistence type="inferred from homology"/>
<dbReference type="Gene3D" id="1.20.1280.20">
    <property type="entry name" value="HscB, C-terminal domain"/>
    <property type="match status" value="1"/>
</dbReference>
<reference evidence="5" key="1">
    <citation type="journal article" date="2022" name="G3 (Bethesda)">
        <title>High quality genome of the basidiomycete yeast Dioszegia hungarica PDD-24b-2 isolated from cloud water.</title>
        <authorList>
            <person name="Jarrige D."/>
            <person name="Haridas S."/>
            <person name="Bleykasten-Grosshans C."/>
            <person name="Joly M."/>
            <person name="Nadalig T."/>
            <person name="Sancelme M."/>
            <person name="Vuilleumier S."/>
            <person name="Grigoriev I.V."/>
            <person name="Amato P."/>
            <person name="Bringel F."/>
        </authorList>
    </citation>
    <scope>NUCLEOTIDE SEQUENCE</scope>
    <source>
        <strain evidence="5">PDD-24b-2</strain>
    </source>
</reference>
<evidence type="ECO:0000256" key="2">
    <source>
        <dbReference type="ARBA" id="ARBA00023186"/>
    </source>
</evidence>
<keyword evidence="2" id="KW-0143">Chaperone</keyword>
<feature type="region of interest" description="Disordered" evidence="3">
    <location>
        <begin position="22"/>
        <end position="86"/>
    </location>
</feature>
<name>A0AA38H562_9TREE</name>
<dbReference type="GO" id="GO:0044571">
    <property type="term" value="P:[2Fe-2S] cluster assembly"/>
    <property type="evidence" value="ECO:0007669"/>
    <property type="project" value="InterPro"/>
</dbReference>
<gene>
    <name evidence="5" type="ORF">MKK02DRAFT_38771</name>
</gene>
<dbReference type="GO" id="GO:0001671">
    <property type="term" value="F:ATPase activator activity"/>
    <property type="evidence" value="ECO:0007669"/>
    <property type="project" value="InterPro"/>
</dbReference>
<evidence type="ECO:0000313" key="6">
    <source>
        <dbReference type="Proteomes" id="UP001164286"/>
    </source>
</evidence>
<organism evidence="5 6">
    <name type="scientific">Dioszegia hungarica</name>
    <dbReference type="NCBI Taxonomy" id="4972"/>
    <lineage>
        <taxon>Eukaryota</taxon>
        <taxon>Fungi</taxon>
        <taxon>Dikarya</taxon>
        <taxon>Basidiomycota</taxon>
        <taxon>Agaricomycotina</taxon>
        <taxon>Tremellomycetes</taxon>
        <taxon>Tremellales</taxon>
        <taxon>Bulleribasidiaceae</taxon>
        <taxon>Dioszegia</taxon>
    </lineage>
</organism>
<dbReference type="InterPro" id="IPR001623">
    <property type="entry name" value="DnaJ_domain"/>
</dbReference>